<dbReference type="SUPFAM" id="SSF52540">
    <property type="entry name" value="P-loop containing nucleoside triphosphate hydrolases"/>
    <property type="match status" value="1"/>
</dbReference>
<dbReference type="InterPro" id="IPR027417">
    <property type="entry name" value="P-loop_NTPase"/>
</dbReference>
<dbReference type="PANTHER" id="PTHR43335:SF4">
    <property type="entry name" value="ABC TRANSPORTER, ATP-BINDING PROTEIN"/>
    <property type="match status" value="1"/>
</dbReference>
<dbReference type="Gene3D" id="3.40.50.300">
    <property type="entry name" value="P-loop containing nucleotide triphosphate hydrolases"/>
    <property type="match status" value="1"/>
</dbReference>
<evidence type="ECO:0000256" key="4">
    <source>
        <dbReference type="ARBA" id="ARBA00022840"/>
    </source>
</evidence>
<evidence type="ECO:0000313" key="6">
    <source>
        <dbReference type="EMBL" id="MPQ64560.1"/>
    </source>
</evidence>
<dbReference type="PROSITE" id="PS50893">
    <property type="entry name" value="ABC_TRANSPORTER_2"/>
    <property type="match status" value="1"/>
</dbReference>
<dbReference type="Proteomes" id="UP000342249">
    <property type="component" value="Unassembled WGS sequence"/>
</dbReference>
<reference evidence="6 7" key="1">
    <citation type="journal article" date="2019" name="Lett. Appl. Microbiol.">
        <title>A case of 'blown pack' spoilage of vacuum-packaged pork likely associated with Clostridium estertheticum in Canada.</title>
        <authorList>
            <person name="Zhang P."/>
            <person name="Ward P."/>
            <person name="McMullen L.M."/>
            <person name="Yang X."/>
        </authorList>
    </citation>
    <scope>NUCLEOTIDE SEQUENCE [LARGE SCALE GENOMIC DNA]</scope>
    <source>
        <strain evidence="6 7">MA19</strain>
    </source>
</reference>
<dbReference type="SMART" id="SM00382">
    <property type="entry name" value="AAA"/>
    <property type="match status" value="1"/>
</dbReference>
<dbReference type="EMBL" id="SPSF01000052">
    <property type="protein sequence ID" value="MPQ64560.1"/>
    <property type="molecule type" value="Genomic_DNA"/>
</dbReference>
<dbReference type="InterPro" id="IPR003439">
    <property type="entry name" value="ABC_transporter-like_ATP-bd"/>
</dbReference>
<accession>A0A5N7J755</accession>
<dbReference type="GO" id="GO:0005524">
    <property type="term" value="F:ATP binding"/>
    <property type="evidence" value="ECO:0007669"/>
    <property type="project" value="UniProtKB-KW"/>
</dbReference>
<sequence length="303" mass="33573">MAVIETNNLTKKYNESFAVNNLSISIGEGQVYGFLGPNGSGKTTTIRMILGLIRPTKGSVNVFGMKQSNENRSKILTNVGALIENAASYPHLTAYENLKIMRTLTDSPYDNIDKVLRTVRLDDVKNKLVKEFSLGMRQRLGIAMALLRNPKLLILDEPTNGLDPSGIHEIRELIKDIPKTYGSTVLISSHLLSEIDQMATNVGVITKGSLVYQGTIEDLRSKGEQKIVLRTDNIQSTINILNENGVAGKINEGCVEMNYFNDSTLGKIIDNIVFKGIKIYRIVEEKTSLEDIFLNLTGKEHSL</sequence>
<gene>
    <name evidence="6" type="ORF">E4V82_21005</name>
</gene>
<evidence type="ECO:0000256" key="1">
    <source>
        <dbReference type="ARBA" id="ARBA00005417"/>
    </source>
</evidence>
<dbReference type="AlphaFoldDB" id="A0A5N7J755"/>
<name>A0A5N7J755_9CLOT</name>
<dbReference type="PROSITE" id="PS00211">
    <property type="entry name" value="ABC_TRANSPORTER_1"/>
    <property type="match status" value="1"/>
</dbReference>
<dbReference type="RefSeq" id="WP_152753732.1">
    <property type="nucleotide sequence ID" value="NZ_SPSF01000052.1"/>
</dbReference>
<keyword evidence="2" id="KW-0813">Transport</keyword>
<proteinExistence type="inferred from homology"/>
<dbReference type="Pfam" id="PF00005">
    <property type="entry name" value="ABC_tran"/>
    <property type="match status" value="1"/>
</dbReference>
<dbReference type="InterPro" id="IPR003593">
    <property type="entry name" value="AAA+_ATPase"/>
</dbReference>
<evidence type="ECO:0000256" key="2">
    <source>
        <dbReference type="ARBA" id="ARBA00022448"/>
    </source>
</evidence>
<comment type="caution">
    <text evidence="6">The sequence shown here is derived from an EMBL/GenBank/DDBJ whole genome shotgun (WGS) entry which is preliminary data.</text>
</comment>
<protein>
    <submittedName>
        <fullName evidence="6">ABC transporter ATP-binding protein</fullName>
    </submittedName>
</protein>
<organism evidence="6 7">
    <name type="scientific">Clostridium estertheticum</name>
    <dbReference type="NCBI Taxonomy" id="238834"/>
    <lineage>
        <taxon>Bacteria</taxon>
        <taxon>Bacillati</taxon>
        <taxon>Bacillota</taxon>
        <taxon>Clostridia</taxon>
        <taxon>Eubacteriales</taxon>
        <taxon>Clostridiaceae</taxon>
        <taxon>Clostridium</taxon>
    </lineage>
</organism>
<feature type="domain" description="ABC transporter" evidence="5">
    <location>
        <begin position="4"/>
        <end position="232"/>
    </location>
</feature>
<comment type="similarity">
    <text evidence="1">Belongs to the ABC transporter superfamily.</text>
</comment>
<keyword evidence="3" id="KW-0547">Nucleotide-binding</keyword>
<dbReference type="PANTHER" id="PTHR43335">
    <property type="entry name" value="ABC TRANSPORTER, ATP-BINDING PROTEIN"/>
    <property type="match status" value="1"/>
</dbReference>
<evidence type="ECO:0000313" key="7">
    <source>
        <dbReference type="Proteomes" id="UP000342249"/>
    </source>
</evidence>
<dbReference type="GO" id="GO:0016887">
    <property type="term" value="F:ATP hydrolysis activity"/>
    <property type="evidence" value="ECO:0007669"/>
    <property type="project" value="InterPro"/>
</dbReference>
<keyword evidence="4 6" id="KW-0067">ATP-binding</keyword>
<dbReference type="InterPro" id="IPR017871">
    <property type="entry name" value="ABC_transporter-like_CS"/>
</dbReference>
<evidence type="ECO:0000256" key="3">
    <source>
        <dbReference type="ARBA" id="ARBA00022741"/>
    </source>
</evidence>
<evidence type="ECO:0000259" key="5">
    <source>
        <dbReference type="PROSITE" id="PS50893"/>
    </source>
</evidence>